<keyword evidence="2" id="KW-1133">Transmembrane helix</keyword>
<feature type="compositionally biased region" description="Low complexity" evidence="1">
    <location>
        <begin position="10"/>
        <end position="32"/>
    </location>
</feature>
<accession>A0AA97GTD5</accession>
<protein>
    <submittedName>
        <fullName evidence="3">Uncharacterized protein</fullName>
    </submittedName>
</protein>
<keyword evidence="2" id="KW-0812">Transmembrane</keyword>
<sequence length="198" mass="20635">MNPQTPPQNPYQQNPHLQNQMPGQPQPMQHDPQNLHQQNPYPQGSGQPVGPNGATPAAEYTGFSIGAVATIVGAVLVLIGYPMVWFVAKLDEGATITGLGTTTSTSTFQVTAETGRLHWLAGIAMIVLIGLGVARLVGKYNENLKRLTIILGVVGLLSAGISTLTVGSDFKVGAGLYLALVGSIVALVGGIVMAVLKK</sequence>
<name>A0AA97GTD5_9ACTN</name>
<feature type="compositionally biased region" description="Polar residues" evidence="1">
    <location>
        <begin position="34"/>
        <end position="46"/>
    </location>
</feature>
<evidence type="ECO:0000313" key="3">
    <source>
        <dbReference type="EMBL" id="WOC11948.1"/>
    </source>
</evidence>
<feature type="transmembrane region" description="Helical" evidence="2">
    <location>
        <begin position="65"/>
        <end position="88"/>
    </location>
</feature>
<proteinExistence type="predicted"/>
<feature type="region of interest" description="Disordered" evidence="1">
    <location>
        <begin position="1"/>
        <end position="54"/>
    </location>
</feature>
<dbReference type="EMBL" id="CP128986">
    <property type="protein sequence ID" value="WOC11948.1"/>
    <property type="molecule type" value="Genomic_DNA"/>
</dbReference>
<dbReference type="RefSeq" id="WP_420041218.1">
    <property type="nucleotide sequence ID" value="NZ_CP128986.1"/>
</dbReference>
<evidence type="ECO:0000256" key="1">
    <source>
        <dbReference type="SAM" id="MobiDB-lite"/>
    </source>
</evidence>
<organism evidence="3">
    <name type="scientific">Gordonia sp. MP11Mi</name>
    <dbReference type="NCBI Taxonomy" id="3022769"/>
    <lineage>
        <taxon>Bacteria</taxon>
        <taxon>Bacillati</taxon>
        <taxon>Actinomycetota</taxon>
        <taxon>Actinomycetes</taxon>
        <taxon>Mycobacteriales</taxon>
        <taxon>Gordoniaceae</taxon>
        <taxon>Gordonia</taxon>
    </lineage>
</organism>
<keyword evidence="2" id="KW-0472">Membrane</keyword>
<feature type="transmembrane region" description="Helical" evidence="2">
    <location>
        <begin position="117"/>
        <end position="137"/>
    </location>
</feature>
<feature type="transmembrane region" description="Helical" evidence="2">
    <location>
        <begin position="149"/>
        <end position="168"/>
    </location>
</feature>
<reference evidence="3" key="1">
    <citation type="submission" date="2023-06" db="EMBL/GenBank/DDBJ databases">
        <title>Gordonia sp. nov. and Pseudochrobactrum sp. nov., two species isolated from the burying beetle Nicrophorus vespilloides.</title>
        <authorList>
            <person name="Poehlein A."/>
            <person name="Guzman J."/>
            <person name="Daniel R."/>
            <person name="Vilcinskas A."/>
        </authorList>
    </citation>
    <scope>NUCLEOTIDE SEQUENCE</scope>
    <source>
        <strain evidence="3">MP11Mi</strain>
    </source>
</reference>
<dbReference type="AlphaFoldDB" id="A0AA97GTD5"/>
<feature type="transmembrane region" description="Helical" evidence="2">
    <location>
        <begin position="174"/>
        <end position="196"/>
    </location>
</feature>
<gene>
    <name evidence="3" type="ORF">MP11Mi_10280</name>
</gene>
<evidence type="ECO:0000256" key="2">
    <source>
        <dbReference type="SAM" id="Phobius"/>
    </source>
</evidence>